<gene>
    <name evidence="1" type="ORF">YALI1_D30685g</name>
</gene>
<name>A0A1D8NFW8_YARLL</name>
<accession>A0A1D8NFW8</accession>
<evidence type="ECO:0000313" key="1">
    <source>
        <dbReference type="EMBL" id="AOW04538.1"/>
    </source>
</evidence>
<organism evidence="1 2">
    <name type="scientific">Yarrowia lipolytica</name>
    <name type="common">Candida lipolytica</name>
    <dbReference type="NCBI Taxonomy" id="4952"/>
    <lineage>
        <taxon>Eukaryota</taxon>
        <taxon>Fungi</taxon>
        <taxon>Dikarya</taxon>
        <taxon>Ascomycota</taxon>
        <taxon>Saccharomycotina</taxon>
        <taxon>Dipodascomycetes</taxon>
        <taxon>Dipodascales</taxon>
        <taxon>Dipodascales incertae sedis</taxon>
        <taxon>Yarrowia</taxon>
    </lineage>
</organism>
<dbReference type="RefSeq" id="XP_068138938.1">
    <property type="nucleotide sequence ID" value="XM_068282837.1"/>
</dbReference>
<dbReference type="GeneID" id="94583449"/>
<dbReference type="VEuPathDB" id="FungiDB:YALI1_D30685g"/>
<protein>
    <submittedName>
        <fullName evidence="1">Uncharacterized protein</fullName>
    </submittedName>
</protein>
<dbReference type="Proteomes" id="UP000182444">
    <property type="component" value="Chromosome 1D"/>
</dbReference>
<sequence>MISREFCYANDSAAPNAPPAILMTSISDSLLGYRFRSSVWSIISLYTHLMTWSRRNTPILSDNTPEARLSPHGKIIYGVQPTSIEALSESSCFSSTTFTSTVRLVQVPAHGSCVLTLNIDRDSHFCCRVLIVEYHKTVQKTSSHIITNHIIDQITSKPSPQVNHADQLSRHSDITLIHNTTARARGHL</sequence>
<proteinExistence type="predicted"/>
<reference evidence="1 2" key="1">
    <citation type="journal article" date="2016" name="PLoS ONE">
        <title>Sequence Assembly of Yarrowia lipolytica Strain W29/CLIB89 Shows Transposable Element Diversity.</title>
        <authorList>
            <person name="Magnan C."/>
            <person name="Yu J."/>
            <person name="Chang I."/>
            <person name="Jahn E."/>
            <person name="Kanomata Y."/>
            <person name="Wu J."/>
            <person name="Zeller M."/>
            <person name="Oakes M."/>
            <person name="Baldi P."/>
            <person name="Sandmeyer S."/>
        </authorList>
    </citation>
    <scope>NUCLEOTIDE SEQUENCE [LARGE SCALE GENOMIC DNA]</scope>
    <source>
        <strain evidence="2">CLIB89(W29)</strain>
    </source>
</reference>
<dbReference type="AlphaFoldDB" id="A0A1D8NFW8"/>
<dbReference type="EMBL" id="CP017556">
    <property type="protein sequence ID" value="AOW04538.1"/>
    <property type="molecule type" value="Genomic_DNA"/>
</dbReference>
<evidence type="ECO:0000313" key="2">
    <source>
        <dbReference type="Proteomes" id="UP000182444"/>
    </source>
</evidence>